<reference evidence="2" key="1">
    <citation type="submission" date="2015-06" db="EMBL/GenBank/DDBJ databases">
        <authorList>
            <person name="Bertelli C."/>
        </authorList>
    </citation>
    <scope>NUCLEOTIDE SEQUENCE [LARGE SCALE GENOMIC DNA]</scope>
    <source>
        <strain evidence="2">CRIB-30</strain>
    </source>
</reference>
<keyword evidence="2" id="KW-1185">Reference proteome</keyword>
<gene>
    <name evidence="1" type="ORF">ELAC_2150</name>
</gene>
<evidence type="ECO:0000313" key="2">
    <source>
        <dbReference type="Proteomes" id="UP000220251"/>
    </source>
</evidence>
<evidence type="ECO:0000313" key="1">
    <source>
        <dbReference type="EMBL" id="CRX39471.1"/>
    </source>
</evidence>
<dbReference type="AlphaFoldDB" id="A0A0H5DRX2"/>
<dbReference type="Proteomes" id="UP000220251">
    <property type="component" value="Unassembled WGS sequence"/>
</dbReference>
<protein>
    <submittedName>
        <fullName evidence="1">Uncharacterized protein</fullName>
    </submittedName>
</protein>
<dbReference type="EMBL" id="CWGJ01000028">
    <property type="protein sequence ID" value="CRX39471.1"/>
    <property type="molecule type" value="Genomic_DNA"/>
</dbReference>
<organism evidence="1 2">
    <name type="scientific">Estrella lausannensis</name>
    <dbReference type="NCBI Taxonomy" id="483423"/>
    <lineage>
        <taxon>Bacteria</taxon>
        <taxon>Pseudomonadati</taxon>
        <taxon>Chlamydiota</taxon>
        <taxon>Chlamydiia</taxon>
        <taxon>Parachlamydiales</taxon>
        <taxon>Candidatus Criblamydiaceae</taxon>
        <taxon>Estrella</taxon>
    </lineage>
</organism>
<proteinExistence type="predicted"/>
<sequence length="52" mass="6109">MAPSWGAFSKRHARFFTLIPLVFTKYHFSLTKNNCHSFLTRVKEFGSHLTYS</sequence>
<name>A0A0H5DRX2_9BACT</name>
<accession>A0A0H5DRX2</accession>